<comment type="subcellular location">
    <subcellularLocation>
        <location evidence="1 15">Cell inner membrane</location>
        <topology evidence="1 15">Peripheral membrane protein</topology>
        <orientation evidence="1 15">Cytoplasmic side</orientation>
    </subcellularLocation>
</comment>
<evidence type="ECO:0000256" key="13">
    <source>
        <dbReference type="ARBA" id="ARBA00029511"/>
    </source>
</evidence>
<comment type="pathway">
    <text evidence="2 15">Bacterial outer membrane biogenesis; LPS core biosynthesis.</text>
</comment>
<name>S3DIE9_9GAMM</name>
<keyword evidence="7 15" id="KW-0808">Transferase</keyword>
<evidence type="ECO:0000256" key="12">
    <source>
        <dbReference type="ARBA" id="ARBA00023136"/>
    </source>
</evidence>
<evidence type="ECO:0000259" key="16">
    <source>
        <dbReference type="PROSITE" id="PS50011"/>
    </source>
</evidence>
<keyword evidence="6 15" id="KW-0997">Cell inner membrane</keyword>
<dbReference type="GO" id="GO:0009244">
    <property type="term" value="P:lipopolysaccharide core region biosynthetic process"/>
    <property type="evidence" value="ECO:0007669"/>
    <property type="project" value="UniProtKB-UniRule"/>
</dbReference>
<dbReference type="GO" id="GO:0004672">
    <property type="term" value="F:protein kinase activity"/>
    <property type="evidence" value="ECO:0007669"/>
    <property type="project" value="InterPro"/>
</dbReference>
<evidence type="ECO:0000256" key="10">
    <source>
        <dbReference type="ARBA" id="ARBA00022840"/>
    </source>
</evidence>
<dbReference type="NCBIfam" id="NF002475">
    <property type="entry name" value="PRK01723.1"/>
    <property type="match status" value="1"/>
</dbReference>
<gene>
    <name evidence="15" type="primary">kdkA</name>
    <name evidence="17" type="ORF">O1U_0799</name>
</gene>
<keyword evidence="12 15" id="KW-0472">Membrane</keyword>
<dbReference type="eggNOG" id="COG3642">
    <property type="taxonomic scope" value="Bacteria"/>
</dbReference>
<evidence type="ECO:0000313" key="17">
    <source>
        <dbReference type="EMBL" id="EPE37495.1"/>
    </source>
</evidence>
<evidence type="ECO:0000313" key="18">
    <source>
        <dbReference type="Proteomes" id="UP000053688"/>
    </source>
</evidence>
<keyword evidence="5 15" id="KW-1003">Cell membrane</keyword>
<evidence type="ECO:0000256" key="15">
    <source>
        <dbReference type="HAMAP-Rule" id="MF_00521"/>
    </source>
</evidence>
<evidence type="ECO:0000256" key="1">
    <source>
        <dbReference type="ARBA" id="ARBA00004515"/>
    </source>
</evidence>
<keyword evidence="8 15" id="KW-0547">Nucleotide-binding</keyword>
<dbReference type="EC" id="2.7.1.166" evidence="4 15"/>
<keyword evidence="10 15" id="KW-0067">ATP-binding</keyword>
<evidence type="ECO:0000256" key="2">
    <source>
        <dbReference type="ARBA" id="ARBA00004713"/>
    </source>
</evidence>
<comment type="catalytic activity">
    <reaction evidence="14 15">
        <text>an alpha-Kdo-(2-&gt;6)-lipid IVA + ATP = a 4-O-phospho-alpha-Kdo-(2-&gt;6)-lipid IVA + ADP + H(+)</text>
        <dbReference type="Rhea" id="RHEA:74271"/>
        <dbReference type="ChEBI" id="CHEBI:15378"/>
        <dbReference type="ChEBI" id="CHEBI:30616"/>
        <dbReference type="ChEBI" id="CHEBI:176428"/>
        <dbReference type="ChEBI" id="CHEBI:193140"/>
        <dbReference type="ChEBI" id="CHEBI:456216"/>
        <dbReference type="EC" id="2.7.1.166"/>
    </reaction>
</comment>
<dbReference type="EMBL" id="AMSD01000002">
    <property type="protein sequence ID" value="EPE37495.1"/>
    <property type="molecule type" value="Genomic_DNA"/>
</dbReference>
<reference evidence="17 18" key="1">
    <citation type="journal article" date="2014" name="Environ. Microbiol.">
        <title>Genomic signatures of obligate host dependence in the luminous bacterial symbiont of a vertebrate.</title>
        <authorList>
            <person name="Hendry T.A."/>
            <person name="de Wet J.R."/>
            <person name="Dunlap P.V."/>
        </authorList>
    </citation>
    <scope>NUCLEOTIDE SEQUENCE [LARGE SCALE GENOMIC DNA]</scope>
    <source>
        <strain evidence="17 18">Akat1</strain>
    </source>
</reference>
<dbReference type="PROSITE" id="PS50011">
    <property type="entry name" value="PROTEIN_KINASE_DOM"/>
    <property type="match status" value="1"/>
</dbReference>
<dbReference type="UniPathway" id="UPA00958"/>
<dbReference type="STRING" id="28176.CF66_3047"/>
<dbReference type="InterPro" id="IPR011009">
    <property type="entry name" value="Kinase-like_dom_sf"/>
</dbReference>
<protein>
    <recommendedName>
        <fullName evidence="13 15">3-deoxy-D-manno-octulosonic acid kinase</fullName>
        <shortName evidence="15">Kdo kinase</shortName>
        <ecNumber evidence="4 15">2.7.1.166</ecNumber>
    </recommendedName>
</protein>
<comment type="caution">
    <text evidence="17">The sequence shown here is derived from an EMBL/GenBank/DDBJ whole genome shotgun (WGS) entry which is preliminary data.</text>
</comment>
<dbReference type="InterPro" id="IPR022826">
    <property type="entry name" value="KDO_kinase"/>
</dbReference>
<keyword evidence="11 15" id="KW-0448">Lipopolysaccharide biosynthesis</keyword>
<feature type="domain" description="Protein kinase" evidence="16">
    <location>
        <begin position="20"/>
        <end position="229"/>
    </location>
</feature>
<dbReference type="PATRIC" id="fig|1236703.3.peg.828"/>
<evidence type="ECO:0000256" key="8">
    <source>
        <dbReference type="ARBA" id="ARBA00022741"/>
    </source>
</evidence>
<evidence type="ECO:0000256" key="7">
    <source>
        <dbReference type="ARBA" id="ARBA00022679"/>
    </source>
</evidence>
<dbReference type="Pfam" id="PF06293">
    <property type="entry name" value="Kdo"/>
    <property type="match status" value="1"/>
</dbReference>
<evidence type="ECO:0000256" key="9">
    <source>
        <dbReference type="ARBA" id="ARBA00022777"/>
    </source>
</evidence>
<feature type="active site" evidence="15">
    <location>
        <position position="151"/>
    </location>
</feature>
<comment type="function">
    <text evidence="15">Catalyzes the ATP-dependent phosphorylation of the 3-deoxy-D-manno-octulosonic acid (Kdo) residue in Kdo-lipid IV(A) at the 4-OH position.</text>
</comment>
<evidence type="ECO:0000256" key="11">
    <source>
        <dbReference type="ARBA" id="ARBA00022985"/>
    </source>
</evidence>
<dbReference type="AlphaFoldDB" id="S3DIE9"/>
<comment type="similarity">
    <text evidence="3 15">Belongs to the protein kinase superfamily. KdkA/RfaP family.</text>
</comment>
<evidence type="ECO:0000256" key="3">
    <source>
        <dbReference type="ARBA" id="ARBA00010327"/>
    </source>
</evidence>
<dbReference type="GO" id="GO:0005886">
    <property type="term" value="C:plasma membrane"/>
    <property type="evidence" value="ECO:0007669"/>
    <property type="project" value="UniProtKB-SubCell"/>
</dbReference>
<organism evidence="17 18">
    <name type="scientific">Candidatus Photodesmus katoptron Akat1</name>
    <dbReference type="NCBI Taxonomy" id="1236703"/>
    <lineage>
        <taxon>Bacteria</taxon>
        <taxon>Pseudomonadati</taxon>
        <taxon>Pseudomonadota</taxon>
        <taxon>Gammaproteobacteria</taxon>
        <taxon>Vibrionales</taxon>
        <taxon>Vibrionaceae</taxon>
        <taxon>Candidatus Photodesmus</taxon>
    </lineage>
</organism>
<evidence type="ECO:0000256" key="4">
    <source>
        <dbReference type="ARBA" id="ARBA00011988"/>
    </source>
</evidence>
<proteinExistence type="inferred from homology"/>
<dbReference type="Gene3D" id="1.10.510.10">
    <property type="entry name" value="Transferase(Phosphotransferase) domain 1"/>
    <property type="match status" value="1"/>
</dbReference>
<accession>S3DIE9</accession>
<sequence>MIKNPSHSLFSKEYWDSYEKIVGRTIGRGTTWFIKLSKTQAVLRHYNRGGLVGKLIKDLYFFSSWEKTRVYQELQLLKKLTNLGLNVPRPFAARVIKRGFFLYQADLLCERIVDAKNLGQILKHKPITENVYQNIGAEIAKLHNEQVNHSDLNIYNILLDDKGEIWLIDFDKCNIKSKNKNNNWKKNNLSRLKRSFIKETNKSNIYWRKEDFLSIMKGYNNTYNCNKFF</sequence>
<dbReference type="HAMAP" id="MF_00521">
    <property type="entry name" value="KDO_kinase"/>
    <property type="match status" value="1"/>
</dbReference>
<dbReference type="Proteomes" id="UP000053688">
    <property type="component" value="Unassembled WGS sequence"/>
</dbReference>
<dbReference type="GO" id="GO:0005524">
    <property type="term" value="F:ATP binding"/>
    <property type="evidence" value="ECO:0007669"/>
    <property type="project" value="UniProtKB-UniRule"/>
</dbReference>
<dbReference type="InterPro" id="IPR000719">
    <property type="entry name" value="Prot_kinase_dom"/>
</dbReference>
<evidence type="ECO:0000256" key="5">
    <source>
        <dbReference type="ARBA" id="ARBA00022475"/>
    </source>
</evidence>
<dbReference type="SUPFAM" id="SSF56112">
    <property type="entry name" value="Protein kinase-like (PK-like)"/>
    <property type="match status" value="1"/>
</dbReference>
<evidence type="ECO:0000256" key="14">
    <source>
        <dbReference type="ARBA" id="ARBA00034417"/>
    </source>
</evidence>
<keyword evidence="18" id="KW-1185">Reference proteome</keyword>
<evidence type="ECO:0000256" key="6">
    <source>
        <dbReference type="ARBA" id="ARBA00022519"/>
    </source>
</evidence>
<keyword evidence="9 15" id="KW-0418">Kinase</keyword>